<dbReference type="GO" id="GO:0007165">
    <property type="term" value="P:signal transduction"/>
    <property type="evidence" value="ECO:0007669"/>
    <property type="project" value="InterPro"/>
</dbReference>
<dbReference type="AlphaFoldDB" id="A0AAD9UV66"/>
<dbReference type="InterPro" id="IPR000198">
    <property type="entry name" value="RhoGAP_dom"/>
</dbReference>
<organism evidence="5 6">
    <name type="scientific">Acropora cervicornis</name>
    <name type="common">Staghorn coral</name>
    <dbReference type="NCBI Taxonomy" id="6130"/>
    <lineage>
        <taxon>Eukaryota</taxon>
        <taxon>Metazoa</taxon>
        <taxon>Cnidaria</taxon>
        <taxon>Anthozoa</taxon>
        <taxon>Hexacorallia</taxon>
        <taxon>Scleractinia</taxon>
        <taxon>Astrocoeniina</taxon>
        <taxon>Acroporidae</taxon>
        <taxon>Acropora</taxon>
    </lineage>
</organism>
<keyword evidence="1" id="KW-0343">GTPase activation</keyword>
<feature type="non-terminal residue" evidence="5">
    <location>
        <position position="1"/>
    </location>
</feature>
<dbReference type="SMART" id="SM00324">
    <property type="entry name" value="RhoGAP"/>
    <property type="match status" value="1"/>
</dbReference>
<protein>
    <submittedName>
        <fullName evidence="5">Arf-GAP with Rho-GAP domain</fullName>
    </submittedName>
</protein>
<evidence type="ECO:0000313" key="5">
    <source>
        <dbReference type="EMBL" id="KAK2550862.1"/>
    </source>
</evidence>
<accession>A0AAD9UV66</accession>
<dbReference type="InterPro" id="IPR052227">
    <property type="entry name" value="Arf-Rho-GAP_ANK-PH_domain"/>
</dbReference>
<name>A0AAD9UV66_ACRCE</name>
<dbReference type="PROSITE" id="PS50238">
    <property type="entry name" value="RHOGAP"/>
    <property type="match status" value="1"/>
</dbReference>
<feature type="domain" description="Ras-associating" evidence="3">
    <location>
        <begin position="333"/>
        <end position="402"/>
    </location>
</feature>
<reference evidence="5" key="2">
    <citation type="journal article" date="2023" name="Science">
        <title>Genomic signatures of disease resistance in endangered staghorn corals.</title>
        <authorList>
            <person name="Vollmer S.V."/>
            <person name="Selwyn J.D."/>
            <person name="Despard B.A."/>
            <person name="Roesel C.L."/>
        </authorList>
    </citation>
    <scope>NUCLEOTIDE SEQUENCE</scope>
    <source>
        <strain evidence="5">K2</strain>
    </source>
</reference>
<dbReference type="SMART" id="SM00233">
    <property type="entry name" value="PH"/>
    <property type="match status" value="2"/>
</dbReference>
<dbReference type="SUPFAM" id="SSF54236">
    <property type="entry name" value="Ubiquitin-like"/>
    <property type="match status" value="1"/>
</dbReference>
<dbReference type="SUPFAM" id="SSF48350">
    <property type="entry name" value="GTPase activation domain, GAP"/>
    <property type="match status" value="1"/>
</dbReference>
<sequence length="526" mass="59306">MLTPVDTPITFENNQTVSAVAEVIYEKEGFLYKKEATWRKKWFLLKDRQLKYARGPHERDDLAAIDLTTVTSLVKCSRGESFQMDIVTPDKTHSLKADTEEELEAWYLALRNKQVFGVLLSYQDLGSDGIPHLVAKCLHFVETYGGLELEGVYRVNGSQLFMKTLRTAFDQDAGRVLLTLDMCGVHDATGVLKQYLRELPDPVIPGHMYRAFIAAGLNQDHNTRLTALKDMISQLPKVNHDTLKIIIFHLTKVVELSTINKMGVPNVAMIFGPTLMSNSKTGTMDDASINQEFSIAMKEAKEKIRKLNDGTENVGGGEFTLDIYVRERNESPCRMKVSSEMTAGRVCAEIVSQMDLSRHVDWVLFEVVSNGAMERAFQVREKVLAAANWGPDNYLIVKENYIAEQIAPHVGGLSIDGTIYIREPKKNWKQSPVCLKNGYLTVSKEKGLISKATKEEQWPLHKLTLYLGIPPEKATKGIDTRYFCVKDRREKHRWVAAILNMKHPEGIWCDPSHRETGAATSPSEAK</sequence>
<dbReference type="Gene3D" id="1.10.555.10">
    <property type="entry name" value="Rho GTPase activation protein"/>
    <property type="match status" value="1"/>
</dbReference>
<evidence type="ECO:0000313" key="6">
    <source>
        <dbReference type="Proteomes" id="UP001249851"/>
    </source>
</evidence>
<evidence type="ECO:0000259" key="4">
    <source>
        <dbReference type="PROSITE" id="PS50238"/>
    </source>
</evidence>
<dbReference type="InterPro" id="IPR008936">
    <property type="entry name" value="Rho_GTPase_activation_prot"/>
</dbReference>
<dbReference type="InterPro" id="IPR000159">
    <property type="entry name" value="RA_dom"/>
</dbReference>
<dbReference type="PROSITE" id="PS50200">
    <property type="entry name" value="RA"/>
    <property type="match status" value="1"/>
</dbReference>
<feature type="domain" description="Rho-GAP" evidence="4">
    <location>
        <begin position="120"/>
        <end position="315"/>
    </location>
</feature>
<dbReference type="InterPro" id="IPR001849">
    <property type="entry name" value="PH_domain"/>
</dbReference>
<dbReference type="EMBL" id="JARQWQ010000105">
    <property type="protein sequence ID" value="KAK2550862.1"/>
    <property type="molecule type" value="Genomic_DNA"/>
</dbReference>
<dbReference type="Gene3D" id="2.30.29.30">
    <property type="entry name" value="Pleckstrin-homology domain (PH domain)/Phosphotyrosine-binding domain (PTB)"/>
    <property type="match status" value="2"/>
</dbReference>
<dbReference type="GO" id="GO:0005096">
    <property type="term" value="F:GTPase activator activity"/>
    <property type="evidence" value="ECO:0007669"/>
    <property type="project" value="UniProtKB-KW"/>
</dbReference>
<proteinExistence type="predicted"/>
<keyword evidence="6" id="KW-1185">Reference proteome</keyword>
<reference evidence="5" key="1">
    <citation type="journal article" date="2023" name="G3 (Bethesda)">
        <title>Whole genome assembly and annotation of the endangered Caribbean coral Acropora cervicornis.</title>
        <authorList>
            <person name="Selwyn J.D."/>
            <person name="Vollmer S.V."/>
        </authorList>
    </citation>
    <scope>NUCLEOTIDE SEQUENCE</scope>
    <source>
        <strain evidence="5">K2</strain>
    </source>
</reference>
<dbReference type="Pfam" id="PF21989">
    <property type="entry name" value="RA_2"/>
    <property type="match status" value="1"/>
</dbReference>
<comment type="caution">
    <text evidence="5">The sequence shown here is derived from an EMBL/GenBank/DDBJ whole genome shotgun (WGS) entry which is preliminary data.</text>
</comment>
<dbReference type="InterPro" id="IPR011993">
    <property type="entry name" value="PH-like_dom_sf"/>
</dbReference>
<evidence type="ECO:0000256" key="1">
    <source>
        <dbReference type="ARBA" id="ARBA00022468"/>
    </source>
</evidence>
<dbReference type="SUPFAM" id="SSF50729">
    <property type="entry name" value="PH domain-like"/>
    <property type="match status" value="2"/>
</dbReference>
<dbReference type="GO" id="GO:0005547">
    <property type="term" value="F:phosphatidylinositol-3,4,5-trisphosphate binding"/>
    <property type="evidence" value="ECO:0007669"/>
    <property type="project" value="TreeGrafter"/>
</dbReference>
<dbReference type="PROSITE" id="PS50003">
    <property type="entry name" value="PH_DOMAIN"/>
    <property type="match status" value="1"/>
</dbReference>
<gene>
    <name evidence="5" type="ORF">P5673_028379</name>
</gene>
<dbReference type="Pfam" id="PF00169">
    <property type="entry name" value="PH"/>
    <property type="match status" value="1"/>
</dbReference>
<evidence type="ECO:0000259" key="3">
    <source>
        <dbReference type="PROSITE" id="PS50200"/>
    </source>
</evidence>
<dbReference type="Gene3D" id="3.10.20.90">
    <property type="entry name" value="Phosphatidylinositol 3-kinase Catalytic Subunit, Chain A, domain 1"/>
    <property type="match status" value="1"/>
</dbReference>
<evidence type="ECO:0000259" key="2">
    <source>
        <dbReference type="PROSITE" id="PS50003"/>
    </source>
</evidence>
<dbReference type="Proteomes" id="UP001249851">
    <property type="component" value="Unassembled WGS sequence"/>
</dbReference>
<dbReference type="PANTHER" id="PTHR45899:SF2">
    <property type="entry name" value="RHO GTPASE ACTIVATING PROTEIN AT 15B, ISOFORM C"/>
    <property type="match status" value="1"/>
</dbReference>
<dbReference type="GO" id="GO:0005737">
    <property type="term" value="C:cytoplasm"/>
    <property type="evidence" value="ECO:0007669"/>
    <property type="project" value="TreeGrafter"/>
</dbReference>
<dbReference type="PANTHER" id="PTHR45899">
    <property type="entry name" value="RHO GTPASE ACTIVATING PROTEIN AT 15B, ISOFORM C"/>
    <property type="match status" value="1"/>
</dbReference>
<dbReference type="Pfam" id="PF00620">
    <property type="entry name" value="RhoGAP"/>
    <property type="match status" value="1"/>
</dbReference>
<dbReference type="InterPro" id="IPR029071">
    <property type="entry name" value="Ubiquitin-like_domsf"/>
</dbReference>
<feature type="domain" description="PH" evidence="2">
    <location>
        <begin position="24"/>
        <end position="115"/>
    </location>
</feature>